<keyword evidence="1" id="KW-1133">Transmembrane helix</keyword>
<organism evidence="2 3">
    <name type="scientific">Geofilum rubicundum JCM 15548</name>
    <dbReference type="NCBI Taxonomy" id="1236989"/>
    <lineage>
        <taxon>Bacteria</taxon>
        <taxon>Pseudomonadati</taxon>
        <taxon>Bacteroidota</taxon>
        <taxon>Bacteroidia</taxon>
        <taxon>Marinilabiliales</taxon>
        <taxon>Marinilabiliaceae</taxon>
        <taxon>Geofilum</taxon>
    </lineage>
</organism>
<dbReference type="EMBL" id="BAZW01000096">
    <property type="protein sequence ID" value="GAO27761.1"/>
    <property type="molecule type" value="Genomic_DNA"/>
</dbReference>
<name>A0A0E9LRI3_9BACT</name>
<evidence type="ECO:0000313" key="3">
    <source>
        <dbReference type="Proteomes" id="UP000032900"/>
    </source>
</evidence>
<evidence type="ECO:0000256" key="1">
    <source>
        <dbReference type="SAM" id="Phobius"/>
    </source>
</evidence>
<proteinExistence type="predicted"/>
<keyword evidence="1" id="KW-0812">Transmembrane</keyword>
<keyword evidence="1" id="KW-0472">Membrane</keyword>
<sequence length="52" mass="6288">MVKKYNIPTIKLIYLKILHIFNLNWIYMASKQEVEVYLKELKVKMKIFGISI</sequence>
<keyword evidence="3" id="KW-1185">Reference proteome</keyword>
<dbReference type="Proteomes" id="UP000032900">
    <property type="component" value="Unassembled WGS sequence"/>
</dbReference>
<reference evidence="2 3" key="1">
    <citation type="journal article" date="2015" name="Microbes Environ.">
        <title>Distribution and evolution of nitrogen fixation genes in the phylum bacteroidetes.</title>
        <authorList>
            <person name="Inoue J."/>
            <person name="Oshima K."/>
            <person name="Suda W."/>
            <person name="Sakamoto M."/>
            <person name="Iino T."/>
            <person name="Noda S."/>
            <person name="Hongoh Y."/>
            <person name="Hattori M."/>
            <person name="Ohkuma M."/>
        </authorList>
    </citation>
    <scope>NUCLEOTIDE SEQUENCE [LARGE SCALE GENOMIC DNA]</scope>
    <source>
        <strain evidence="2">JCM 15548</strain>
    </source>
</reference>
<dbReference type="STRING" id="1236989.JCM15548_14611"/>
<gene>
    <name evidence="2" type="ORF">JCM15548_14611</name>
</gene>
<feature type="transmembrane region" description="Helical" evidence="1">
    <location>
        <begin position="12"/>
        <end position="30"/>
    </location>
</feature>
<evidence type="ECO:0000313" key="2">
    <source>
        <dbReference type="EMBL" id="GAO27761.1"/>
    </source>
</evidence>
<dbReference type="AlphaFoldDB" id="A0A0E9LRI3"/>
<comment type="caution">
    <text evidence="2">The sequence shown here is derived from an EMBL/GenBank/DDBJ whole genome shotgun (WGS) entry which is preliminary data.</text>
</comment>
<accession>A0A0E9LRI3</accession>
<protein>
    <submittedName>
        <fullName evidence="2">Uncharacterized protein</fullName>
    </submittedName>
</protein>